<organism evidence="1 2">
    <name type="scientific">Microvirga guangxiensis</name>
    <dbReference type="NCBI Taxonomy" id="549386"/>
    <lineage>
        <taxon>Bacteria</taxon>
        <taxon>Pseudomonadati</taxon>
        <taxon>Pseudomonadota</taxon>
        <taxon>Alphaproteobacteria</taxon>
        <taxon>Hyphomicrobiales</taxon>
        <taxon>Methylobacteriaceae</taxon>
        <taxon>Microvirga</taxon>
    </lineage>
</organism>
<protein>
    <submittedName>
        <fullName evidence="1">Uncharacterized protein</fullName>
    </submittedName>
</protein>
<proteinExistence type="predicted"/>
<sequence>MSRIRPRRERERLCDDVAANLQPDVIPLFRTDPPETAAIIGHSLADAL</sequence>
<dbReference type="AlphaFoldDB" id="A0A1G5B827"/>
<name>A0A1G5B827_9HYPH</name>
<evidence type="ECO:0000313" key="1">
    <source>
        <dbReference type="EMBL" id="SCX86305.1"/>
    </source>
</evidence>
<keyword evidence="2" id="KW-1185">Reference proteome</keyword>
<dbReference type="Proteomes" id="UP000199569">
    <property type="component" value="Unassembled WGS sequence"/>
</dbReference>
<gene>
    <name evidence="1" type="ORF">SAMN02927923_00156</name>
</gene>
<evidence type="ECO:0000313" key="2">
    <source>
        <dbReference type="Proteomes" id="UP000199569"/>
    </source>
</evidence>
<accession>A0A1G5B827</accession>
<dbReference type="EMBL" id="FMVJ01000002">
    <property type="protein sequence ID" value="SCX86305.1"/>
    <property type="molecule type" value="Genomic_DNA"/>
</dbReference>
<reference evidence="1 2" key="1">
    <citation type="submission" date="2016-10" db="EMBL/GenBank/DDBJ databases">
        <authorList>
            <person name="de Groot N.N."/>
        </authorList>
    </citation>
    <scope>NUCLEOTIDE SEQUENCE [LARGE SCALE GENOMIC DNA]</scope>
    <source>
        <strain evidence="1 2">CGMCC 1.7666</strain>
    </source>
</reference>